<feature type="region of interest" description="Disordered" evidence="2">
    <location>
        <begin position="201"/>
        <end position="278"/>
    </location>
</feature>
<feature type="coiled-coil region" evidence="1">
    <location>
        <begin position="11"/>
        <end position="38"/>
    </location>
</feature>
<feature type="compositionally biased region" description="Low complexity" evidence="2">
    <location>
        <begin position="142"/>
        <end position="181"/>
    </location>
</feature>
<sequence length="329" mass="36009">MPDIVVDYELLNQVALKARSLKEQVQQARESKQDYTTDQVGAGGVSTAIQAYYTVWKGSFKRSEEKLEKLHNLYEGVARGWADWDFRLAGEASKQEASLAADLYRTQKEIWDDWQEAVAKGYVDPNDPHAPKPPGERESQWTTTDGHGNTTTTTYEYGPDGKPTKITTTITTSSGLTSTDTTDYHPDGTYDSTATDVYGNVTTTTGNAQTTESGDHRNTTDTFTSTTNTPDGKQSTTTGTTTSDYNTATGHRDSTTTYTTTGPGDDGEQQTVHGTTTSSVDVNGHEVIETIEVHEDGSGTRTVETDGRKEEWTSDHADQNTGWVPKEDD</sequence>
<feature type="compositionally biased region" description="Low complexity" evidence="2">
    <location>
        <begin position="236"/>
        <end position="263"/>
    </location>
</feature>
<feature type="compositionally biased region" description="Low complexity" evidence="2">
    <location>
        <begin position="220"/>
        <end position="229"/>
    </location>
</feature>
<keyword evidence="4" id="KW-1185">Reference proteome</keyword>
<proteinExistence type="predicted"/>
<evidence type="ECO:0000313" key="4">
    <source>
        <dbReference type="Proteomes" id="UP001500253"/>
    </source>
</evidence>
<feature type="region of interest" description="Disordered" evidence="2">
    <location>
        <begin position="121"/>
        <end position="188"/>
    </location>
</feature>
<name>A0ABN3H2B8_9ACTN</name>
<evidence type="ECO:0000256" key="1">
    <source>
        <dbReference type="SAM" id="Coils"/>
    </source>
</evidence>
<feature type="compositionally biased region" description="Polar residues" evidence="2">
    <location>
        <begin position="269"/>
        <end position="278"/>
    </location>
</feature>
<accession>A0ABN3H2B8</accession>
<protein>
    <submittedName>
        <fullName evidence="3">Uncharacterized protein</fullName>
    </submittedName>
</protein>
<feature type="region of interest" description="Disordered" evidence="2">
    <location>
        <begin position="290"/>
        <end position="329"/>
    </location>
</feature>
<keyword evidence="1" id="KW-0175">Coiled coil</keyword>
<evidence type="ECO:0000256" key="2">
    <source>
        <dbReference type="SAM" id="MobiDB-lite"/>
    </source>
</evidence>
<feature type="compositionally biased region" description="Basic and acidic residues" evidence="2">
    <location>
        <begin position="126"/>
        <end position="139"/>
    </location>
</feature>
<reference evidence="3 4" key="1">
    <citation type="journal article" date="2019" name="Int. J. Syst. Evol. Microbiol.">
        <title>The Global Catalogue of Microorganisms (GCM) 10K type strain sequencing project: providing services to taxonomists for standard genome sequencing and annotation.</title>
        <authorList>
            <consortium name="The Broad Institute Genomics Platform"/>
            <consortium name="The Broad Institute Genome Sequencing Center for Infectious Disease"/>
            <person name="Wu L."/>
            <person name="Ma J."/>
        </authorList>
    </citation>
    <scope>NUCLEOTIDE SEQUENCE [LARGE SCALE GENOMIC DNA]</scope>
    <source>
        <strain evidence="3 4">JCM 4316</strain>
    </source>
</reference>
<dbReference type="EMBL" id="BAAASD010000045">
    <property type="protein sequence ID" value="GAA2367630.1"/>
    <property type="molecule type" value="Genomic_DNA"/>
</dbReference>
<feature type="compositionally biased region" description="Basic and acidic residues" evidence="2">
    <location>
        <begin position="290"/>
        <end position="318"/>
    </location>
</feature>
<feature type="compositionally biased region" description="Low complexity" evidence="2">
    <location>
        <begin position="202"/>
        <end position="211"/>
    </location>
</feature>
<dbReference type="Proteomes" id="UP001500253">
    <property type="component" value="Unassembled WGS sequence"/>
</dbReference>
<organism evidence="3 4">
    <name type="scientific">Streptomyces cuspidosporus</name>
    <dbReference type="NCBI Taxonomy" id="66882"/>
    <lineage>
        <taxon>Bacteria</taxon>
        <taxon>Bacillati</taxon>
        <taxon>Actinomycetota</taxon>
        <taxon>Actinomycetes</taxon>
        <taxon>Kitasatosporales</taxon>
        <taxon>Streptomycetaceae</taxon>
        <taxon>Streptomyces</taxon>
    </lineage>
</organism>
<evidence type="ECO:0000313" key="3">
    <source>
        <dbReference type="EMBL" id="GAA2367630.1"/>
    </source>
</evidence>
<comment type="caution">
    <text evidence="3">The sequence shown here is derived from an EMBL/GenBank/DDBJ whole genome shotgun (WGS) entry which is preliminary data.</text>
</comment>
<gene>
    <name evidence="3" type="ORF">GCM10010246_71160</name>
</gene>
<dbReference type="RefSeq" id="WP_346178437.1">
    <property type="nucleotide sequence ID" value="NZ_BAAASD010000045.1"/>
</dbReference>